<organism evidence="2 3">
    <name type="scientific">Streptomyces doebereineriae</name>
    <dbReference type="NCBI Taxonomy" id="3075528"/>
    <lineage>
        <taxon>Bacteria</taxon>
        <taxon>Bacillati</taxon>
        <taxon>Actinomycetota</taxon>
        <taxon>Actinomycetes</taxon>
        <taxon>Kitasatosporales</taxon>
        <taxon>Streptomycetaceae</taxon>
        <taxon>Streptomyces</taxon>
    </lineage>
</organism>
<dbReference type="PANTHER" id="PTHR45527">
    <property type="entry name" value="NONRIBOSOMAL PEPTIDE SYNTHETASE"/>
    <property type="match status" value="1"/>
</dbReference>
<accession>A0ABU2V3P5</accession>
<dbReference type="SUPFAM" id="SSF52777">
    <property type="entry name" value="CoA-dependent acyltransferases"/>
    <property type="match status" value="2"/>
</dbReference>
<dbReference type="Pfam" id="PF00668">
    <property type="entry name" value="Condensation"/>
    <property type="match status" value="1"/>
</dbReference>
<dbReference type="InterPro" id="IPR023213">
    <property type="entry name" value="CAT-like_dom_sf"/>
</dbReference>
<protein>
    <submittedName>
        <fullName evidence="2">Condensation domain-containing protein</fullName>
    </submittedName>
</protein>
<dbReference type="PANTHER" id="PTHR45527:SF1">
    <property type="entry name" value="FATTY ACID SYNTHASE"/>
    <property type="match status" value="1"/>
</dbReference>
<sequence>MTVTPGAAADARPLSAGQEALWLAHQLDPDSSAYNVVLAVRLRGALRVDVLQEALTALAARHELLRSRFPGTDDGPVRRVDAPGTVRLDVRETPGADDAELFRLATLAGEEPFCLTAGAFRAVLLRRSTTDTLLVTVTHHIVSDATSQWLLMRDLFTEYGARTGEPATAPEPGRAATPTPAGWNEQVRAERDFVSSVRGARAAGYWREVCAGLRAAVLPTDRPRPPHRALRGATHEVGWHPDTARRLREAAAGRGLTPFVWLLGTFQAALHRSGCGDGFLIGCPATTRFTPDTRQAVGYYVNALPTAARFTPATTLLDTIGSAQDQLRRGLAHARYPVELLGGGPLFRISCTLVAADRLPVEGLYEGPVRLGGLRAELVDVPQQEGQLDLTVEILQDSRGFKAVLRYRTDLFDAATVERFGETWRCLLDVSLDAPDTAVSDVGLVAHDDLAFLLALGSGAA</sequence>
<comment type="caution">
    <text evidence="2">The sequence shown here is derived from an EMBL/GenBank/DDBJ whole genome shotgun (WGS) entry which is preliminary data.</text>
</comment>
<reference evidence="3" key="1">
    <citation type="submission" date="2023-07" db="EMBL/GenBank/DDBJ databases">
        <title>30 novel species of actinomycetes from the DSMZ collection.</title>
        <authorList>
            <person name="Nouioui I."/>
        </authorList>
    </citation>
    <scope>NUCLEOTIDE SEQUENCE [LARGE SCALE GENOMIC DNA]</scope>
    <source>
        <strain evidence="3">DSM 41640</strain>
    </source>
</reference>
<proteinExistence type="predicted"/>
<dbReference type="Gene3D" id="3.30.559.10">
    <property type="entry name" value="Chloramphenicol acetyltransferase-like domain"/>
    <property type="match status" value="1"/>
</dbReference>
<dbReference type="InterPro" id="IPR001242">
    <property type="entry name" value="Condensation_dom"/>
</dbReference>
<name>A0ABU2V3P5_9ACTN</name>
<dbReference type="Gene3D" id="3.30.559.30">
    <property type="entry name" value="Nonribosomal peptide synthetase, condensation domain"/>
    <property type="match status" value="1"/>
</dbReference>
<feature type="domain" description="Condensation" evidence="1">
    <location>
        <begin position="11"/>
        <end position="449"/>
    </location>
</feature>
<evidence type="ECO:0000313" key="3">
    <source>
        <dbReference type="Proteomes" id="UP001183824"/>
    </source>
</evidence>
<evidence type="ECO:0000313" key="2">
    <source>
        <dbReference type="EMBL" id="MDT0480184.1"/>
    </source>
</evidence>
<keyword evidence="3" id="KW-1185">Reference proteome</keyword>
<dbReference type="RefSeq" id="WP_311713489.1">
    <property type="nucleotide sequence ID" value="NZ_JAVREZ010000002.1"/>
</dbReference>
<dbReference type="EMBL" id="JAVREZ010000002">
    <property type="protein sequence ID" value="MDT0480184.1"/>
    <property type="molecule type" value="Genomic_DNA"/>
</dbReference>
<gene>
    <name evidence="2" type="ORF">RNB18_08355</name>
</gene>
<evidence type="ECO:0000259" key="1">
    <source>
        <dbReference type="Pfam" id="PF00668"/>
    </source>
</evidence>
<dbReference type="Proteomes" id="UP001183824">
    <property type="component" value="Unassembled WGS sequence"/>
</dbReference>